<evidence type="ECO:0000313" key="15">
    <source>
        <dbReference type="Proteomes" id="UP000194003"/>
    </source>
</evidence>
<dbReference type="PANTHER" id="PTHR10920:SF18">
    <property type="entry name" value="RRNA METHYLTRANSFERASE 2, MITOCHONDRIAL"/>
    <property type="match status" value="1"/>
</dbReference>
<dbReference type="PANTHER" id="PTHR10920">
    <property type="entry name" value="RIBOSOMAL RNA METHYLTRANSFERASE"/>
    <property type="match status" value="1"/>
</dbReference>
<feature type="binding site" evidence="11">
    <location>
        <position position="89"/>
    </location>
    <ligand>
        <name>S-adenosyl-L-methionine</name>
        <dbReference type="ChEBI" id="CHEBI:59789"/>
    </ligand>
</feature>
<name>A0A1Y2K206_9PROT</name>
<evidence type="ECO:0000256" key="4">
    <source>
        <dbReference type="ARBA" id="ARBA00022691"/>
    </source>
</evidence>
<evidence type="ECO:0000256" key="3">
    <source>
        <dbReference type="ARBA" id="ARBA00022679"/>
    </source>
</evidence>
<accession>A0A1Y2K206</accession>
<dbReference type="Gene3D" id="3.40.50.150">
    <property type="entry name" value="Vaccinia Virus protein VP39"/>
    <property type="match status" value="1"/>
</dbReference>
<evidence type="ECO:0000256" key="5">
    <source>
        <dbReference type="ARBA" id="ARBA00037569"/>
    </source>
</evidence>
<feature type="binding site" evidence="11">
    <location>
        <position position="131"/>
    </location>
    <ligand>
        <name>S-adenosyl-L-methionine</name>
        <dbReference type="ChEBI" id="CHEBI:59789"/>
    </ligand>
</feature>
<keyword evidence="11" id="KW-0963">Cytoplasm</keyword>
<comment type="subcellular location">
    <subcellularLocation>
        <location evidence="11">Cytoplasm</location>
    </subcellularLocation>
</comment>
<dbReference type="STRING" id="1434232.MAIT1_02167"/>
<evidence type="ECO:0000256" key="1">
    <source>
        <dbReference type="ARBA" id="ARBA00022552"/>
    </source>
</evidence>
<keyword evidence="4 11" id="KW-0949">S-adenosyl-L-methionine</keyword>
<dbReference type="InterPro" id="IPR002877">
    <property type="entry name" value="RNA_MeTrfase_FtsJ_dom"/>
</dbReference>
<evidence type="ECO:0000256" key="8">
    <source>
        <dbReference type="ARBA" id="ARBA00041995"/>
    </source>
</evidence>
<dbReference type="OrthoDB" id="9790080at2"/>
<dbReference type="HAMAP" id="MF_01547">
    <property type="entry name" value="RNA_methyltr_E"/>
    <property type="match status" value="1"/>
</dbReference>
<dbReference type="AlphaFoldDB" id="A0A1Y2K206"/>
<keyword evidence="2 11" id="KW-0489">Methyltransferase</keyword>
<organism evidence="14 15">
    <name type="scientific">Magnetofaba australis IT-1</name>
    <dbReference type="NCBI Taxonomy" id="1434232"/>
    <lineage>
        <taxon>Bacteria</taxon>
        <taxon>Pseudomonadati</taxon>
        <taxon>Pseudomonadota</taxon>
        <taxon>Magnetococcia</taxon>
        <taxon>Magnetococcales</taxon>
        <taxon>Magnetococcaceae</taxon>
        <taxon>Magnetofaba</taxon>
    </lineage>
</organism>
<comment type="function">
    <text evidence="5 11">Specifically methylates the uridine in position 2552 of 23S rRNA at the 2'-O position of the ribose in the fully assembled 50S ribosomal subunit.</text>
</comment>
<evidence type="ECO:0000256" key="6">
    <source>
        <dbReference type="ARBA" id="ARBA00038861"/>
    </source>
</evidence>
<evidence type="ECO:0000256" key="10">
    <source>
        <dbReference type="ARBA" id="ARBA00048970"/>
    </source>
</evidence>
<comment type="caution">
    <text evidence="14">The sequence shown here is derived from an EMBL/GenBank/DDBJ whole genome shotgun (WGS) entry which is preliminary data.</text>
</comment>
<reference evidence="14 15" key="1">
    <citation type="journal article" date="2016" name="BMC Genomics">
        <title>Combined genomic and structural analyses of a cultured magnetotactic bacterium reveals its niche adaptation to a dynamic environment.</title>
        <authorList>
            <person name="Araujo A.C."/>
            <person name="Morillo V."/>
            <person name="Cypriano J."/>
            <person name="Teixeira L.C."/>
            <person name="Leao P."/>
            <person name="Lyra S."/>
            <person name="Almeida L.G."/>
            <person name="Bazylinski D.A."/>
            <person name="Vasconcellos A.T."/>
            <person name="Abreu F."/>
            <person name="Lins U."/>
        </authorList>
    </citation>
    <scope>NUCLEOTIDE SEQUENCE [LARGE SCALE GENOMIC DNA]</scope>
    <source>
        <strain evidence="14 15">IT-1</strain>
    </source>
</reference>
<feature type="binding site" evidence="11">
    <location>
        <position position="71"/>
    </location>
    <ligand>
        <name>S-adenosyl-L-methionine</name>
        <dbReference type="ChEBI" id="CHEBI:59789"/>
    </ligand>
</feature>
<evidence type="ECO:0000256" key="11">
    <source>
        <dbReference type="HAMAP-Rule" id="MF_01547"/>
    </source>
</evidence>
<evidence type="ECO:0000256" key="7">
    <source>
        <dbReference type="ARBA" id="ARBA00041129"/>
    </source>
</evidence>
<dbReference type="InterPro" id="IPR029063">
    <property type="entry name" value="SAM-dependent_MTases_sf"/>
</dbReference>
<feature type="domain" description="Ribosomal RNA methyltransferase FtsJ" evidence="13">
    <location>
        <begin position="29"/>
        <end position="214"/>
    </location>
</feature>
<evidence type="ECO:0000259" key="13">
    <source>
        <dbReference type="Pfam" id="PF01728"/>
    </source>
</evidence>
<dbReference type="EMBL" id="LVJN01000020">
    <property type="protein sequence ID" value="OSM02081.1"/>
    <property type="molecule type" value="Genomic_DNA"/>
</dbReference>
<dbReference type="Pfam" id="PF01728">
    <property type="entry name" value="FtsJ"/>
    <property type="match status" value="1"/>
</dbReference>
<dbReference type="InterPro" id="IPR050082">
    <property type="entry name" value="RNA_methyltr_RlmE"/>
</dbReference>
<gene>
    <name evidence="11" type="primary">rlmE</name>
    <name evidence="11" type="synonym">ftsJ</name>
    <name evidence="11" type="synonym">rrmJ</name>
    <name evidence="14" type="ORF">MAIT1_02167</name>
</gene>
<dbReference type="SUPFAM" id="SSF53335">
    <property type="entry name" value="S-adenosyl-L-methionine-dependent methyltransferases"/>
    <property type="match status" value="1"/>
</dbReference>
<dbReference type="GO" id="GO:0005737">
    <property type="term" value="C:cytoplasm"/>
    <property type="evidence" value="ECO:0007669"/>
    <property type="project" value="UniProtKB-SubCell"/>
</dbReference>
<protein>
    <recommendedName>
        <fullName evidence="7 11">Ribosomal RNA large subunit methyltransferase E</fullName>
        <ecNumber evidence="6 11">2.1.1.166</ecNumber>
    </recommendedName>
    <alternativeName>
        <fullName evidence="9 11">23S rRNA Um2552 methyltransferase</fullName>
    </alternativeName>
    <alternativeName>
        <fullName evidence="8 11">rRNA (uridine-2'-O-)-methyltransferase</fullName>
    </alternativeName>
</protein>
<keyword evidence="15" id="KW-1185">Reference proteome</keyword>
<proteinExistence type="inferred from homology"/>
<feature type="binding site" evidence="11">
    <location>
        <position position="69"/>
    </location>
    <ligand>
        <name>S-adenosyl-L-methionine</name>
        <dbReference type="ChEBI" id="CHEBI:59789"/>
    </ligand>
</feature>
<keyword evidence="3 11" id="KW-0808">Transferase</keyword>
<evidence type="ECO:0000256" key="12">
    <source>
        <dbReference type="PIRSR" id="PIRSR005461-1"/>
    </source>
</evidence>
<dbReference type="GO" id="GO:0008650">
    <property type="term" value="F:rRNA (uridine-2'-O-)-methyltransferase activity"/>
    <property type="evidence" value="ECO:0007669"/>
    <property type="project" value="UniProtKB-UniRule"/>
</dbReference>
<comment type="similarity">
    <text evidence="11">Belongs to the class I-like SAM-binding methyltransferase superfamily. RNA methyltransferase RlmE family.</text>
</comment>
<dbReference type="InterPro" id="IPR015507">
    <property type="entry name" value="rRNA-MeTfrase_E"/>
</dbReference>
<evidence type="ECO:0000256" key="2">
    <source>
        <dbReference type="ARBA" id="ARBA00022603"/>
    </source>
</evidence>
<feature type="active site" description="Proton acceptor" evidence="11 12">
    <location>
        <position position="171"/>
    </location>
</feature>
<evidence type="ECO:0000256" key="9">
    <source>
        <dbReference type="ARBA" id="ARBA00042745"/>
    </source>
</evidence>
<sequence length="218" mass="24032">MAKLRPSSQRWLKEHRDDPFVQRAKREGYRSRAAYKLLELQGMLHDKAGKVRPLIKPGAHVVELGAAPGGWTQVAVNLAGPEGRVLGVDLLEMDPVPGAEILQGDFLDQAVLDEIRARLPDFGRVDVVLSDMAPNMTGYKSADQGRGELLAECAFEFAEEALVIGGGICFKMFQGPGFDELVRRARLEFTQVKTVKPEASRSRSPELYLVGLDFKGAR</sequence>
<dbReference type="PIRSF" id="PIRSF005461">
    <property type="entry name" value="23S_rRNA_mtase"/>
    <property type="match status" value="1"/>
</dbReference>
<dbReference type="EC" id="2.1.1.166" evidence="6 11"/>
<feature type="binding site" evidence="11">
    <location>
        <position position="105"/>
    </location>
    <ligand>
        <name>S-adenosyl-L-methionine</name>
        <dbReference type="ChEBI" id="CHEBI:59789"/>
    </ligand>
</feature>
<keyword evidence="1 11" id="KW-0698">rRNA processing</keyword>
<dbReference type="RefSeq" id="WP_085444573.1">
    <property type="nucleotide sequence ID" value="NZ_LVJN01000020.1"/>
</dbReference>
<evidence type="ECO:0000313" key="14">
    <source>
        <dbReference type="EMBL" id="OSM02081.1"/>
    </source>
</evidence>
<comment type="catalytic activity">
    <reaction evidence="10 11">
        <text>uridine(2552) in 23S rRNA + S-adenosyl-L-methionine = 2'-O-methyluridine(2552) in 23S rRNA + S-adenosyl-L-homocysteine + H(+)</text>
        <dbReference type="Rhea" id="RHEA:42720"/>
        <dbReference type="Rhea" id="RHEA-COMP:10202"/>
        <dbReference type="Rhea" id="RHEA-COMP:10203"/>
        <dbReference type="ChEBI" id="CHEBI:15378"/>
        <dbReference type="ChEBI" id="CHEBI:57856"/>
        <dbReference type="ChEBI" id="CHEBI:59789"/>
        <dbReference type="ChEBI" id="CHEBI:65315"/>
        <dbReference type="ChEBI" id="CHEBI:74478"/>
        <dbReference type="EC" id="2.1.1.166"/>
    </reaction>
</comment>
<dbReference type="Proteomes" id="UP000194003">
    <property type="component" value="Unassembled WGS sequence"/>
</dbReference>